<evidence type="ECO:0000313" key="2">
    <source>
        <dbReference type="Proteomes" id="UP001400965"/>
    </source>
</evidence>
<dbReference type="RefSeq" id="WP_346044176.1">
    <property type="nucleotide sequence ID" value="NZ_BAAACP010000007.1"/>
</dbReference>
<reference evidence="2" key="1">
    <citation type="journal article" date="2019" name="Int. J. Syst. Evol. Microbiol.">
        <title>The Global Catalogue of Microorganisms (GCM) 10K type strain sequencing project: providing services to taxonomists for standard genome sequencing and annotation.</title>
        <authorList>
            <consortium name="The Broad Institute Genomics Platform"/>
            <consortium name="The Broad Institute Genome Sequencing Center for Infectious Disease"/>
            <person name="Wu L."/>
            <person name="Ma J."/>
        </authorList>
    </citation>
    <scope>NUCLEOTIDE SEQUENCE [LARGE SCALE GENOMIC DNA]</scope>
    <source>
        <strain evidence="2">JCM 6486</strain>
    </source>
</reference>
<proteinExistence type="predicted"/>
<dbReference type="InterPro" id="IPR008767">
    <property type="entry name" value="Phage_SPP1_head-tail_adaptor"/>
</dbReference>
<dbReference type="EMBL" id="BAAACP010000007">
    <property type="protein sequence ID" value="GAA0863548.1"/>
    <property type="molecule type" value="Genomic_DNA"/>
</dbReference>
<keyword evidence="2" id="KW-1185">Reference proteome</keyword>
<evidence type="ECO:0000313" key="1">
    <source>
        <dbReference type="EMBL" id="GAA0863548.1"/>
    </source>
</evidence>
<accession>A0ABP3XD28</accession>
<dbReference type="Gene3D" id="2.40.10.270">
    <property type="entry name" value="Bacteriophage SPP1 head-tail adaptor protein"/>
    <property type="match status" value="1"/>
</dbReference>
<comment type="caution">
    <text evidence="1">The sequence shown here is derived from an EMBL/GenBank/DDBJ whole genome shotgun (WGS) entry which is preliminary data.</text>
</comment>
<name>A0ABP3XD28_9FIRM</name>
<gene>
    <name evidence="1" type="ORF">GCM10008917_13440</name>
</gene>
<sequence>MKNDMNIGELRDKIEIQEYAEVINEYGASEMTYNTIAIPRAKTKYISSKEHISNGSQEFSYSIKFIIRYRKGISNEDHYILFDNIRYNITNVYPFENRKFMELSCERVK</sequence>
<organism evidence="1 2">
    <name type="scientific">Paraclostridium tenue</name>
    <dbReference type="NCBI Taxonomy" id="1737"/>
    <lineage>
        <taxon>Bacteria</taxon>
        <taxon>Bacillati</taxon>
        <taxon>Bacillota</taxon>
        <taxon>Clostridia</taxon>
        <taxon>Peptostreptococcales</taxon>
        <taxon>Peptostreptococcaceae</taxon>
        <taxon>Paraclostridium</taxon>
    </lineage>
</organism>
<dbReference type="InterPro" id="IPR038666">
    <property type="entry name" value="SSP1_head-tail_sf"/>
</dbReference>
<dbReference type="Pfam" id="PF05521">
    <property type="entry name" value="Phage_HCP"/>
    <property type="match status" value="1"/>
</dbReference>
<dbReference type="Proteomes" id="UP001400965">
    <property type="component" value="Unassembled WGS sequence"/>
</dbReference>
<dbReference type="NCBIfam" id="TIGR01563">
    <property type="entry name" value="gp16_SPP1"/>
    <property type="match status" value="1"/>
</dbReference>
<protein>
    <recommendedName>
        <fullName evidence="3">Head-tail adaptor protein</fullName>
    </recommendedName>
</protein>
<evidence type="ECO:0008006" key="3">
    <source>
        <dbReference type="Google" id="ProtNLM"/>
    </source>
</evidence>